<protein>
    <submittedName>
        <fullName evidence="1">Uncharacterized protein</fullName>
    </submittedName>
</protein>
<feature type="non-terminal residue" evidence="1">
    <location>
        <position position="145"/>
    </location>
</feature>
<evidence type="ECO:0000313" key="1">
    <source>
        <dbReference type="EMBL" id="KAJ1950458.1"/>
    </source>
</evidence>
<organism evidence="1 2">
    <name type="scientific">Linderina macrospora</name>
    <dbReference type="NCBI Taxonomy" id="4868"/>
    <lineage>
        <taxon>Eukaryota</taxon>
        <taxon>Fungi</taxon>
        <taxon>Fungi incertae sedis</taxon>
        <taxon>Zoopagomycota</taxon>
        <taxon>Kickxellomycotina</taxon>
        <taxon>Kickxellomycetes</taxon>
        <taxon>Kickxellales</taxon>
        <taxon>Kickxellaceae</taxon>
        <taxon>Linderina</taxon>
    </lineage>
</organism>
<sequence length="145" mass="16543">MTVTDARSVDELLEGEFPLAGEEQQILREWISEWKFDVNQFSERAQALVRGDITRLECDYQGLVDKFIDEGKTLEESKESASAAYATMHETRLRMPAMEVVVAGAQYYVGRRPPTYHQSIQYTEPDHLQCLEFLHSIGVAVDAQD</sequence>
<dbReference type="EMBL" id="JANBPW010000200">
    <property type="protein sequence ID" value="KAJ1950458.1"/>
    <property type="molecule type" value="Genomic_DNA"/>
</dbReference>
<proteinExistence type="predicted"/>
<name>A0ACC1JG40_9FUNG</name>
<keyword evidence="2" id="KW-1185">Reference proteome</keyword>
<dbReference type="Proteomes" id="UP001150603">
    <property type="component" value="Unassembled WGS sequence"/>
</dbReference>
<reference evidence="1" key="1">
    <citation type="submission" date="2022-07" db="EMBL/GenBank/DDBJ databases">
        <title>Phylogenomic reconstructions and comparative analyses of Kickxellomycotina fungi.</title>
        <authorList>
            <person name="Reynolds N.K."/>
            <person name="Stajich J.E."/>
            <person name="Barry K."/>
            <person name="Grigoriev I.V."/>
            <person name="Crous P."/>
            <person name="Smith M.E."/>
        </authorList>
    </citation>
    <scope>NUCLEOTIDE SEQUENCE</scope>
    <source>
        <strain evidence="1">NRRL 5244</strain>
    </source>
</reference>
<comment type="caution">
    <text evidence="1">The sequence shown here is derived from an EMBL/GenBank/DDBJ whole genome shotgun (WGS) entry which is preliminary data.</text>
</comment>
<evidence type="ECO:0000313" key="2">
    <source>
        <dbReference type="Proteomes" id="UP001150603"/>
    </source>
</evidence>
<gene>
    <name evidence="1" type="ORF">FBU59_000670</name>
</gene>
<accession>A0ACC1JG40</accession>